<evidence type="ECO:0000313" key="11">
    <source>
        <dbReference type="EMBL" id="SHF19813.1"/>
    </source>
</evidence>
<dbReference type="InterPro" id="IPR050586">
    <property type="entry name" value="CPA3_Na-H_Antiporter_D"/>
</dbReference>
<feature type="transmembrane region" description="Helical" evidence="9">
    <location>
        <begin position="342"/>
        <end position="360"/>
    </location>
</feature>
<accession>A0A1M4ZP51</accession>
<dbReference type="PANTHER" id="PTHR42703">
    <property type="entry name" value="NADH DEHYDROGENASE"/>
    <property type="match status" value="1"/>
</dbReference>
<organism evidence="11 12">
    <name type="scientific">Lampropedia hyalina DSM 16112</name>
    <dbReference type="NCBI Taxonomy" id="1122156"/>
    <lineage>
        <taxon>Bacteria</taxon>
        <taxon>Pseudomonadati</taxon>
        <taxon>Pseudomonadota</taxon>
        <taxon>Betaproteobacteria</taxon>
        <taxon>Burkholderiales</taxon>
        <taxon>Comamonadaceae</taxon>
        <taxon>Lampropedia</taxon>
    </lineage>
</organism>
<feature type="transmembrane region" description="Helical" evidence="9">
    <location>
        <begin position="409"/>
        <end position="431"/>
    </location>
</feature>
<feature type="transmembrane region" description="Helical" evidence="9">
    <location>
        <begin position="500"/>
        <end position="522"/>
    </location>
</feature>
<feature type="transmembrane region" description="Helical" evidence="9">
    <location>
        <begin position="290"/>
        <end position="308"/>
    </location>
</feature>
<feature type="transmembrane region" description="Helical" evidence="9">
    <location>
        <begin position="466"/>
        <end position="488"/>
    </location>
</feature>
<evidence type="ECO:0000259" key="10">
    <source>
        <dbReference type="Pfam" id="PF00361"/>
    </source>
</evidence>
<comment type="similarity">
    <text evidence="2">Belongs to the CPA3 antiporters (TC 2.A.63) subunit D family.</text>
</comment>
<feature type="transmembrane region" description="Helical" evidence="9">
    <location>
        <begin position="39"/>
        <end position="59"/>
    </location>
</feature>
<dbReference type="GO" id="GO:0005886">
    <property type="term" value="C:plasma membrane"/>
    <property type="evidence" value="ECO:0007669"/>
    <property type="project" value="UniProtKB-SubCell"/>
</dbReference>
<dbReference type="InterPro" id="IPR001750">
    <property type="entry name" value="ND/Mrp_TM"/>
</dbReference>
<feature type="transmembrane region" description="Helical" evidence="9">
    <location>
        <begin position="171"/>
        <end position="194"/>
    </location>
</feature>
<name>A0A1M4ZP51_9BURK</name>
<feature type="transmembrane region" description="Helical" evidence="9">
    <location>
        <begin position="141"/>
        <end position="159"/>
    </location>
</feature>
<dbReference type="EMBL" id="FQUZ01000015">
    <property type="protein sequence ID" value="SHF19813.1"/>
    <property type="molecule type" value="Genomic_DNA"/>
</dbReference>
<keyword evidence="6 9" id="KW-0472">Membrane</keyword>
<evidence type="ECO:0000256" key="7">
    <source>
        <dbReference type="RuleBase" id="RU000320"/>
    </source>
</evidence>
<evidence type="ECO:0000256" key="8">
    <source>
        <dbReference type="SAM" id="MobiDB-lite"/>
    </source>
</evidence>
<dbReference type="Pfam" id="PF00361">
    <property type="entry name" value="Proton_antipo_M"/>
    <property type="match status" value="1"/>
</dbReference>
<dbReference type="RefSeq" id="WP_073356074.1">
    <property type="nucleotide sequence ID" value="NZ_FQUZ01000015.1"/>
</dbReference>
<dbReference type="PANTHER" id="PTHR42703:SF1">
    <property type="entry name" value="NA(+)_H(+) ANTIPORTER SUBUNIT D1"/>
    <property type="match status" value="1"/>
</dbReference>
<feature type="region of interest" description="Disordered" evidence="8">
    <location>
        <begin position="556"/>
        <end position="578"/>
    </location>
</feature>
<dbReference type="AlphaFoldDB" id="A0A1M4ZP51"/>
<proteinExistence type="inferred from homology"/>
<dbReference type="STRING" id="1122156.SAMN02745117_01492"/>
<gene>
    <name evidence="11" type="ORF">SAMN02745117_01492</name>
</gene>
<feature type="transmembrane region" description="Helical" evidence="9">
    <location>
        <begin position="315"/>
        <end position="336"/>
    </location>
</feature>
<evidence type="ECO:0000256" key="3">
    <source>
        <dbReference type="ARBA" id="ARBA00022475"/>
    </source>
</evidence>
<feature type="transmembrane region" description="Helical" evidence="9">
    <location>
        <begin position="12"/>
        <end position="30"/>
    </location>
</feature>
<feature type="compositionally biased region" description="Polar residues" evidence="8">
    <location>
        <begin position="559"/>
        <end position="572"/>
    </location>
</feature>
<evidence type="ECO:0000256" key="6">
    <source>
        <dbReference type="ARBA" id="ARBA00023136"/>
    </source>
</evidence>
<dbReference type="NCBIfam" id="NF009309">
    <property type="entry name" value="PRK12666.1"/>
    <property type="match status" value="1"/>
</dbReference>
<keyword evidence="12" id="KW-1185">Reference proteome</keyword>
<evidence type="ECO:0000256" key="1">
    <source>
        <dbReference type="ARBA" id="ARBA00004651"/>
    </source>
</evidence>
<protein>
    <submittedName>
        <fullName evidence="11">Multisubunit potassium/proton antiporter, PhaD subunit</fullName>
    </submittedName>
</protein>
<feature type="transmembrane region" description="Helical" evidence="9">
    <location>
        <begin position="216"/>
        <end position="243"/>
    </location>
</feature>
<keyword evidence="4 7" id="KW-0812">Transmembrane</keyword>
<evidence type="ECO:0000256" key="2">
    <source>
        <dbReference type="ARBA" id="ARBA00005346"/>
    </source>
</evidence>
<evidence type="ECO:0000256" key="5">
    <source>
        <dbReference type="ARBA" id="ARBA00022989"/>
    </source>
</evidence>
<sequence length="578" mass="61722">MRELLSSWMPHLILAPILVPMVSAALMLLLKEEKQRAKLLINICATVIALVVAVFLMQWSHQQSSPTAMTVYLTSNWPAPFGIVLALDRLSGLMLTLTAILGVAAALYSSAHWHRAGVNFHALFQLQLMGLNGVFLTGDLFNLFVFIEILLAASYGLLLHGSGRHRVQAGLHYIAINLAASSLLLIGISMFYGITGTLNLADLAQLVPNVADDDRALLHVAAGVLGVAILIKAAVWPLNFWLVPAYSAATAPVGMIFAIMTKVGIYIILRIWTLVFGYDAGLSSQYGGQWITYAGMATIAVGTVGVMSSQKLGNLAGYSAIVSSGTLLATMGFGQNLLTAGLLYYMVSSTLAVAACFLLADLMDRWRNDGADYAPYEEEDLAPFLSPDLSSNLKELNLDEREEAIVGRAMPAAAALMGLAFMACTLLIAGLPPLSGFIGKFAMLTALLNPLGMGASAGQTLGTDGWILLGILIVSGLFALVAFSRAGIRHFWASHGRKAPLLRVVEGIPLAILLGSCVLMTVKADNVMRYMQSTANTLYAPDDYIQTVLGARSKPYPSQKAQDLLPSTPSATSEEETP</sequence>
<evidence type="ECO:0000256" key="9">
    <source>
        <dbReference type="SAM" id="Phobius"/>
    </source>
</evidence>
<feature type="transmembrane region" description="Helical" evidence="9">
    <location>
        <begin position="255"/>
        <end position="278"/>
    </location>
</feature>
<evidence type="ECO:0000256" key="4">
    <source>
        <dbReference type="ARBA" id="ARBA00022692"/>
    </source>
</evidence>
<keyword evidence="5 9" id="KW-1133">Transmembrane helix</keyword>
<comment type="subcellular location">
    <subcellularLocation>
        <location evidence="1">Cell membrane</location>
        <topology evidence="1">Multi-pass membrane protein</topology>
    </subcellularLocation>
    <subcellularLocation>
        <location evidence="7">Membrane</location>
        <topology evidence="7">Multi-pass membrane protein</topology>
    </subcellularLocation>
</comment>
<feature type="transmembrane region" description="Helical" evidence="9">
    <location>
        <begin position="79"/>
        <end position="104"/>
    </location>
</feature>
<evidence type="ECO:0000313" key="12">
    <source>
        <dbReference type="Proteomes" id="UP000184327"/>
    </source>
</evidence>
<feature type="domain" description="NADH:quinone oxidoreductase/Mrp antiporter transmembrane" evidence="10">
    <location>
        <begin position="138"/>
        <end position="363"/>
    </location>
</feature>
<keyword evidence="3" id="KW-1003">Cell membrane</keyword>
<dbReference type="Proteomes" id="UP000184327">
    <property type="component" value="Unassembled WGS sequence"/>
</dbReference>
<reference evidence="11 12" key="1">
    <citation type="submission" date="2016-11" db="EMBL/GenBank/DDBJ databases">
        <authorList>
            <person name="Jaros S."/>
            <person name="Januszkiewicz K."/>
            <person name="Wedrychowicz H."/>
        </authorList>
    </citation>
    <scope>NUCLEOTIDE SEQUENCE [LARGE SCALE GENOMIC DNA]</scope>
    <source>
        <strain evidence="11 12">DSM 16112</strain>
    </source>
</reference>